<evidence type="ECO:0000259" key="1">
    <source>
        <dbReference type="PROSITE" id="PS51186"/>
    </source>
</evidence>
<dbReference type="InterPro" id="IPR016181">
    <property type="entry name" value="Acyl_CoA_acyltransferase"/>
</dbReference>
<feature type="domain" description="N-acetyltransferase" evidence="1">
    <location>
        <begin position="1"/>
        <end position="149"/>
    </location>
</feature>
<dbReference type="InterPro" id="IPR000182">
    <property type="entry name" value="GNAT_dom"/>
</dbReference>
<accession>A0ABW9F8A9</accession>
<dbReference type="PROSITE" id="PS51186">
    <property type="entry name" value="GNAT"/>
    <property type="match status" value="1"/>
</dbReference>
<comment type="caution">
    <text evidence="2">The sequence shown here is derived from an EMBL/GenBank/DDBJ whole genome shotgun (WGS) entry which is preliminary data.</text>
</comment>
<organism evidence="2 3">
    <name type="scientific">Helcococcus bovis</name>
    <dbReference type="NCBI Taxonomy" id="3153252"/>
    <lineage>
        <taxon>Bacteria</taxon>
        <taxon>Bacillati</taxon>
        <taxon>Bacillota</taxon>
        <taxon>Tissierellia</taxon>
        <taxon>Tissierellales</taxon>
        <taxon>Peptoniphilaceae</taxon>
        <taxon>Helcococcus</taxon>
    </lineage>
</organism>
<reference evidence="2 3" key="1">
    <citation type="journal article" date="2024" name="Front. Microbiol.">
        <title>Pangenomic and biochemical analyses of Helcococcus ovis reveal widespread tetracycline resistance and a novel bacterial species, Helcococcus bovis.</title>
        <authorList>
            <person name="Cunha F."/>
            <person name="Zhai Y."/>
            <person name="Casaro S."/>
            <person name="Jones K.L."/>
            <person name="Hernandez M."/>
            <person name="Bisinotto R.S."/>
            <person name="Kariyawasam S."/>
            <person name="Brown M.B."/>
            <person name="Phillips A."/>
            <person name="Jeong K.C."/>
            <person name="Galvao K.N."/>
        </authorList>
    </citation>
    <scope>NUCLEOTIDE SEQUENCE [LARGE SCALE GENOMIC DNA]</scope>
    <source>
        <strain evidence="2 3">KG197</strain>
    </source>
</reference>
<dbReference type="Pfam" id="PF00583">
    <property type="entry name" value="Acetyltransf_1"/>
    <property type="match status" value="1"/>
</dbReference>
<keyword evidence="3" id="KW-1185">Reference proteome</keyword>
<keyword evidence="2" id="KW-0808">Transferase</keyword>
<evidence type="ECO:0000313" key="3">
    <source>
        <dbReference type="Proteomes" id="UP001629536"/>
    </source>
</evidence>
<name>A0ABW9F8A9_9FIRM</name>
<dbReference type="RefSeq" id="WP_408104497.1">
    <property type="nucleotide sequence ID" value="NZ_JBFNFH010000027.1"/>
</dbReference>
<proteinExistence type="predicted"/>
<gene>
    <name evidence="2" type="ORF">ABGF40_08370</name>
</gene>
<dbReference type="EMBL" id="JBFNFH010000027">
    <property type="protein sequence ID" value="MFM1525670.1"/>
    <property type="molecule type" value="Genomic_DNA"/>
</dbReference>
<dbReference type="CDD" id="cd04301">
    <property type="entry name" value="NAT_SF"/>
    <property type="match status" value="1"/>
</dbReference>
<evidence type="ECO:0000313" key="2">
    <source>
        <dbReference type="EMBL" id="MFM1525670.1"/>
    </source>
</evidence>
<keyword evidence="2" id="KW-0012">Acyltransferase</keyword>
<protein>
    <submittedName>
        <fullName evidence="2">GNAT family N-acetyltransferase</fullName>
        <ecNumber evidence="2">2.3.1.-</ecNumber>
    </submittedName>
</protein>
<dbReference type="GO" id="GO:0016746">
    <property type="term" value="F:acyltransferase activity"/>
    <property type="evidence" value="ECO:0007669"/>
    <property type="project" value="UniProtKB-KW"/>
</dbReference>
<sequence>MKLERYLGKDEQKKYLDFMKNAEWGAGKFLYQTIVDGKYFKKFGESAKLYFLLDEGNPISFINIVERDYIKTVEFDRWIALLYIDPKYRGQGLSLKMIGCMEEELKKDGFNEAHIATQHFGLYEKMGYKLVKEVHDSIHDVDYIYEKGL</sequence>
<dbReference type="SUPFAM" id="SSF55729">
    <property type="entry name" value="Acyl-CoA N-acyltransferases (Nat)"/>
    <property type="match status" value="1"/>
</dbReference>
<dbReference type="Gene3D" id="3.40.630.30">
    <property type="match status" value="1"/>
</dbReference>
<dbReference type="EC" id="2.3.1.-" evidence="2"/>
<dbReference type="Proteomes" id="UP001629536">
    <property type="component" value="Unassembled WGS sequence"/>
</dbReference>